<evidence type="ECO:0008006" key="3">
    <source>
        <dbReference type="Google" id="ProtNLM"/>
    </source>
</evidence>
<accession>A0A8S5NV23</accession>
<name>A0A8S5NV23_9CAUD</name>
<protein>
    <recommendedName>
        <fullName evidence="3">DUF2635 domain-containing protein</fullName>
    </recommendedName>
</protein>
<reference evidence="2" key="1">
    <citation type="journal article" date="2021" name="Proc. Natl. Acad. Sci. U.S.A.">
        <title>A Catalog of Tens of Thousands of Viruses from Human Metagenomes Reveals Hidden Associations with Chronic Diseases.</title>
        <authorList>
            <person name="Tisza M.J."/>
            <person name="Buck C.B."/>
        </authorList>
    </citation>
    <scope>NUCLEOTIDE SEQUENCE</scope>
    <source>
        <strain evidence="2">Ctiu99</strain>
    </source>
</reference>
<evidence type="ECO:0000313" key="2">
    <source>
        <dbReference type="EMBL" id="DAD98271.1"/>
    </source>
</evidence>
<feature type="region of interest" description="Disordered" evidence="1">
    <location>
        <begin position="48"/>
        <end position="84"/>
    </location>
</feature>
<sequence>MSIKAISKKKIGLRAGDQIIVMEPMAYKVLPDEVQSDPMFAWAKADGTLQVIGDEEKPKKKPAKKSDDKDDTQDKTDAPDGSGA</sequence>
<feature type="compositionally biased region" description="Basic and acidic residues" evidence="1">
    <location>
        <begin position="54"/>
        <end position="78"/>
    </location>
</feature>
<evidence type="ECO:0000256" key="1">
    <source>
        <dbReference type="SAM" id="MobiDB-lite"/>
    </source>
</evidence>
<dbReference type="EMBL" id="BK015257">
    <property type="protein sequence ID" value="DAD98271.1"/>
    <property type="molecule type" value="Genomic_DNA"/>
</dbReference>
<organism evidence="2">
    <name type="scientific">Myoviridae sp. ctiu99</name>
    <dbReference type="NCBI Taxonomy" id="2825158"/>
    <lineage>
        <taxon>Viruses</taxon>
        <taxon>Duplodnaviria</taxon>
        <taxon>Heunggongvirae</taxon>
        <taxon>Uroviricota</taxon>
        <taxon>Caudoviricetes</taxon>
    </lineage>
</organism>
<proteinExistence type="predicted"/>